<dbReference type="AlphaFoldDB" id="A0A015VA05"/>
<protein>
    <submittedName>
        <fullName evidence="5">4Fe-4S binding domain protein</fullName>
    </submittedName>
</protein>
<gene>
    <name evidence="5" type="ORF">M125_1104</name>
</gene>
<evidence type="ECO:0000313" key="5">
    <source>
        <dbReference type="EMBL" id="EXY92181.1"/>
    </source>
</evidence>
<keyword evidence="2" id="KW-0408">Iron</keyword>
<dbReference type="Proteomes" id="UP000020773">
    <property type="component" value="Unassembled WGS sequence"/>
</dbReference>
<dbReference type="Gene3D" id="3.30.70.20">
    <property type="match status" value="1"/>
</dbReference>
<dbReference type="GO" id="GO:0051536">
    <property type="term" value="F:iron-sulfur cluster binding"/>
    <property type="evidence" value="ECO:0007669"/>
    <property type="project" value="UniProtKB-KW"/>
</dbReference>
<evidence type="ECO:0000256" key="2">
    <source>
        <dbReference type="ARBA" id="ARBA00023004"/>
    </source>
</evidence>
<proteinExistence type="predicted"/>
<accession>A0A015VA05</accession>
<dbReference type="PROSITE" id="PS00198">
    <property type="entry name" value="4FE4S_FER_1"/>
    <property type="match status" value="1"/>
</dbReference>
<keyword evidence="1" id="KW-0479">Metal-binding</keyword>
<dbReference type="Pfam" id="PF13187">
    <property type="entry name" value="Fer4_9"/>
    <property type="match status" value="1"/>
</dbReference>
<evidence type="ECO:0000313" key="6">
    <source>
        <dbReference type="Proteomes" id="UP000020773"/>
    </source>
</evidence>
<dbReference type="PROSITE" id="PS51379">
    <property type="entry name" value="4FE4S_FER_2"/>
    <property type="match status" value="2"/>
</dbReference>
<dbReference type="InterPro" id="IPR017900">
    <property type="entry name" value="4Fe4S_Fe_S_CS"/>
</dbReference>
<dbReference type="SUPFAM" id="SSF54862">
    <property type="entry name" value="4Fe-4S ferredoxins"/>
    <property type="match status" value="1"/>
</dbReference>
<dbReference type="InterPro" id="IPR052977">
    <property type="entry name" value="Polyferredoxin-like_ET"/>
</dbReference>
<keyword evidence="3" id="KW-0411">Iron-sulfur</keyword>
<dbReference type="Pfam" id="PF04432">
    <property type="entry name" value="FrhB_FdhB_C"/>
    <property type="match status" value="1"/>
</dbReference>
<feature type="domain" description="4Fe-4S ferredoxin-type" evidence="4">
    <location>
        <begin position="4"/>
        <end position="32"/>
    </location>
</feature>
<dbReference type="PANTHER" id="PTHR43193:SF2">
    <property type="entry name" value="POLYFERREDOXIN PROTEIN FWDF"/>
    <property type="match status" value="1"/>
</dbReference>
<dbReference type="InterPro" id="IPR017896">
    <property type="entry name" value="4Fe4S_Fe-S-bd"/>
</dbReference>
<reference evidence="5 6" key="1">
    <citation type="submission" date="2014-02" db="EMBL/GenBank/DDBJ databases">
        <authorList>
            <person name="Sears C."/>
            <person name="Carroll K."/>
            <person name="Sack B.R."/>
            <person name="Qadri F."/>
            <person name="Myers L.L."/>
            <person name="Chung G.-T."/>
            <person name="Escheverria P."/>
            <person name="Fraser C.M."/>
            <person name="Sadzewicz L."/>
            <person name="Shefchek K.A."/>
            <person name="Tallon L."/>
            <person name="Das S.P."/>
            <person name="Daugherty S."/>
            <person name="Mongodin E.F."/>
        </authorList>
    </citation>
    <scope>NUCLEOTIDE SEQUENCE [LARGE SCALE GENOMIC DNA]</scope>
    <source>
        <strain evidence="6">3998T(B)3</strain>
    </source>
</reference>
<evidence type="ECO:0000256" key="1">
    <source>
        <dbReference type="ARBA" id="ARBA00022723"/>
    </source>
</evidence>
<organism evidence="5 6">
    <name type="scientific">Bacteroides fragilis str. 3998T(B)3</name>
    <dbReference type="NCBI Taxonomy" id="1339316"/>
    <lineage>
        <taxon>Bacteria</taxon>
        <taxon>Pseudomonadati</taxon>
        <taxon>Bacteroidota</taxon>
        <taxon>Bacteroidia</taxon>
        <taxon>Bacteroidales</taxon>
        <taxon>Bacteroidaceae</taxon>
        <taxon>Bacteroides</taxon>
    </lineage>
</organism>
<dbReference type="GO" id="GO:0046872">
    <property type="term" value="F:metal ion binding"/>
    <property type="evidence" value="ECO:0007669"/>
    <property type="project" value="UniProtKB-KW"/>
</dbReference>
<dbReference type="PANTHER" id="PTHR43193">
    <property type="match status" value="1"/>
</dbReference>
<comment type="caution">
    <text evidence="5">The sequence shown here is derived from an EMBL/GenBank/DDBJ whole genome shotgun (WGS) entry which is preliminary data.</text>
</comment>
<sequence>MFKNIAKIGIDCCGCGNCFYICKKGAITLKADDEGFIQPFVNYNCVDCGACLNVCPQTKEVQTIDNQQAYIVLTKDANIKKISASGGVFGTVAKSLVNERNAYVCAASFVKGAVRHIITQDYSDIKKCQGSKYVQSSLEDCLPRIKGILKDKQKTVLFCGTPCQVAAVYSFLGERPSNLYTLDLICHGVPSPLFF</sequence>
<dbReference type="InterPro" id="IPR007525">
    <property type="entry name" value="FrhB_FdhB_C"/>
</dbReference>
<dbReference type="EMBL" id="JGDB01000023">
    <property type="protein sequence ID" value="EXY92181.1"/>
    <property type="molecule type" value="Genomic_DNA"/>
</dbReference>
<evidence type="ECO:0000259" key="4">
    <source>
        <dbReference type="PROSITE" id="PS51379"/>
    </source>
</evidence>
<evidence type="ECO:0000256" key="3">
    <source>
        <dbReference type="ARBA" id="ARBA00023014"/>
    </source>
</evidence>
<dbReference type="RefSeq" id="WP_262480494.1">
    <property type="nucleotide sequence ID" value="NZ_JGDB01000023.1"/>
</dbReference>
<name>A0A015VA05_BACFG</name>
<feature type="domain" description="4Fe-4S ferredoxin-type" evidence="4">
    <location>
        <begin position="37"/>
        <end position="66"/>
    </location>
</feature>